<dbReference type="PANTHER" id="PTHR43271:SF1">
    <property type="entry name" value="INNER MEMBRANE TRANSPORT PROTEIN YNFM"/>
    <property type="match status" value="1"/>
</dbReference>
<comment type="subcellular location">
    <subcellularLocation>
        <location evidence="1">Cell membrane</location>
        <topology evidence="1">Multi-pass membrane protein</topology>
    </subcellularLocation>
</comment>
<proteinExistence type="inferred from homology"/>
<dbReference type="GO" id="GO:0005886">
    <property type="term" value="C:plasma membrane"/>
    <property type="evidence" value="ECO:0007669"/>
    <property type="project" value="UniProtKB-SubCell"/>
</dbReference>
<dbReference type="EMBL" id="CP013067">
    <property type="protein sequence ID" value="ALP40294.1"/>
    <property type="molecule type" value="Genomic_DNA"/>
</dbReference>
<evidence type="ECO:0000256" key="6">
    <source>
        <dbReference type="ARBA" id="ARBA00022989"/>
    </source>
</evidence>
<dbReference type="GO" id="GO:0022857">
    <property type="term" value="F:transmembrane transporter activity"/>
    <property type="evidence" value="ECO:0007669"/>
    <property type="project" value="InterPro"/>
</dbReference>
<accession>A0A0S2SF05</accession>
<dbReference type="AlphaFoldDB" id="A0A0S2SF05"/>
<evidence type="ECO:0000256" key="4">
    <source>
        <dbReference type="ARBA" id="ARBA00022475"/>
    </source>
</evidence>
<feature type="transmembrane region" description="Helical" evidence="8">
    <location>
        <begin position="12"/>
        <end position="30"/>
    </location>
</feature>
<evidence type="ECO:0000256" key="3">
    <source>
        <dbReference type="ARBA" id="ARBA00022448"/>
    </source>
</evidence>
<feature type="transmembrane region" description="Helical" evidence="8">
    <location>
        <begin position="103"/>
        <end position="125"/>
    </location>
</feature>
<dbReference type="PATRIC" id="fig|652.5.peg.1798"/>
<sequence>MIDQGTLHWWRATLALGLGSFLVFLNLYQAHPLLPLLAAQFAIPPLEAGAALSATTAGLALGLLPMARIADRHGRRIVMLGSLLGAILLSLWLSQITHFTGLLLLRFLQGVLLAGLPATAVAYMGEEFSKRALISAVGIYIAANSLGGIAGRVVAGMLAGALGGWHQAFLGIGLISLLLLPLVCWLLPPQQGFRPAMAQPGELVMALSQHLGSPLLVGAYLIGGLNFMVFLNQYSYLTFLLSQPPFSVPTQWLGLLFLTYLSGTLASSLSGRINRYLGTAHTMAGGIIIMISGALLLLLGSLAGILGGLLVASFGFFLTHASASSWVGQHVREHRAIASSLYLIAYYLGASLGGLYLHPFWEWAGLTGMVIGMVMVLLLTLGISLSLGRHSASEATRYKQTQPQ</sequence>
<gene>
    <name evidence="10" type="ORF">WL1483_875</name>
</gene>
<evidence type="ECO:0000256" key="8">
    <source>
        <dbReference type="SAM" id="Phobius"/>
    </source>
</evidence>
<name>A0A0S2SF05_9GAMM</name>
<dbReference type="SUPFAM" id="SSF103473">
    <property type="entry name" value="MFS general substrate transporter"/>
    <property type="match status" value="1"/>
</dbReference>
<feature type="transmembrane region" description="Helical" evidence="8">
    <location>
        <begin position="339"/>
        <end position="357"/>
    </location>
</feature>
<evidence type="ECO:0000256" key="2">
    <source>
        <dbReference type="ARBA" id="ARBA00008335"/>
    </source>
</evidence>
<dbReference type="PROSITE" id="PS50850">
    <property type="entry name" value="MFS"/>
    <property type="match status" value="1"/>
</dbReference>
<evidence type="ECO:0000256" key="7">
    <source>
        <dbReference type="ARBA" id="ARBA00023136"/>
    </source>
</evidence>
<evidence type="ECO:0000259" key="9">
    <source>
        <dbReference type="PROSITE" id="PS50850"/>
    </source>
</evidence>
<feature type="transmembrane region" description="Helical" evidence="8">
    <location>
        <begin position="50"/>
        <end position="70"/>
    </location>
</feature>
<feature type="domain" description="Major facilitator superfamily (MFS) profile" evidence="9">
    <location>
        <begin position="12"/>
        <end position="390"/>
    </location>
</feature>
<protein>
    <submittedName>
        <fullName evidence="10">Major facilitator family transporter</fullName>
    </submittedName>
</protein>
<dbReference type="Gene3D" id="1.20.1250.20">
    <property type="entry name" value="MFS general substrate transporter like domains"/>
    <property type="match status" value="1"/>
</dbReference>
<dbReference type="KEGG" id="asr:WL1483_875"/>
<dbReference type="Pfam" id="PF07690">
    <property type="entry name" value="MFS_1"/>
    <property type="match status" value="1"/>
</dbReference>
<feature type="transmembrane region" description="Helical" evidence="8">
    <location>
        <begin position="211"/>
        <end position="231"/>
    </location>
</feature>
<evidence type="ECO:0000313" key="10">
    <source>
        <dbReference type="EMBL" id="ALP40294.1"/>
    </source>
</evidence>
<feature type="transmembrane region" description="Helical" evidence="8">
    <location>
        <begin position="168"/>
        <end position="187"/>
    </location>
</feature>
<feature type="transmembrane region" description="Helical" evidence="8">
    <location>
        <begin position="251"/>
        <end position="269"/>
    </location>
</feature>
<evidence type="ECO:0000256" key="5">
    <source>
        <dbReference type="ARBA" id="ARBA00022692"/>
    </source>
</evidence>
<feature type="transmembrane region" description="Helical" evidence="8">
    <location>
        <begin position="276"/>
        <end position="299"/>
    </location>
</feature>
<feature type="transmembrane region" description="Helical" evidence="8">
    <location>
        <begin position="137"/>
        <end position="162"/>
    </location>
</feature>
<feature type="transmembrane region" description="Helical" evidence="8">
    <location>
        <begin position="77"/>
        <end position="97"/>
    </location>
</feature>
<dbReference type="InterPro" id="IPR020846">
    <property type="entry name" value="MFS_dom"/>
</dbReference>
<keyword evidence="7 8" id="KW-0472">Membrane</keyword>
<feature type="transmembrane region" description="Helical" evidence="8">
    <location>
        <begin position="363"/>
        <end position="387"/>
    </location>
</feature>
<dbReference type="InterPro" id="IPR011701">
    <property type="entry name" value="MFS"/>
</dbReference>
<comment type="similarity">
    <text evidence="2">Belongs to the major facilitator superfamily.</text>
</comment>
<dbReference type="PRINTS" id="PR01036">
    <property type="entry name" value="TCRTETB"/>
</dbReference>
<dbReference type="RefSeq" id="WP_060585549.1">
    <property type="nucleotide sequence ID" value="NZ_CP013067.1"/>
</dbReference>
<keyword evidence="5 8" id="KW-0812">Transmembrane</keyword>
<keyword evidence="4" id="KW-1003">Cell membrane</keyword>
<feature type="transmembrane region" description="Helical" evidence="8">
    <location>
        <begin position="305"/>
        <end position="327"/>
    </location>
</feature>
<dbReference type="InterPro" id="IPR036259">
    <property type="entry name" value="MFS_trans_sf"/>
</dbReference>
<keyword evidence="3" id="KW-0813">Transport</keyword>
<evidence type="ECO:0000313" key="11">
    <source>
        <dbReference type="Proteomes" id="UP000058114"/>
    </source>
</evidence>
<keyword evidence="6 8" id="KW-1133">Transmembrane helix</keyword>
<dbReference type="CDD" id="cd17324">
    <property type="entry name" value="MFS_NepI_like"/>
    <property type="match status" value="1"/>
</dbReference>
<reference evidence="11" key="1">
    <citation type="submission" date="2015-10" db="EMBL/GenBank/DDBJ databases">
        <title>Complete Genome Sequence of Aeromonas schubertii strain WL1483.</title>
        <authorList>
            <person name="Liu L."/>
        </authorList>
    </citation>
    <scope>NUCLEOTIDE SEQUENCE [LARGE SCALE GENOMIC DNA]</scope>
    <source>
        <strain evidence="11">WL1483</strain>
    </source>
</reference>
<reference evidence="10 11" key="2">
    <citation type="journal article" date="2016" name="Genome Announc.">
        <title>Complete Genome Sequence of the Highly Virulent Aeromonas schubertii Strain WL1483, Isolated from Diseased Snakehead Fish (Channa argus) in China.</title>
        <authorList>
            <person name="Liu L."/>
            <person name="Li N."/>
            <person name="Zhang D."/>
            <person name="Fu X."/>
            <person name="Shi C."/>
            <person name="Lin Q."/>
            <person name="Hao G."/>
        </authorList>
    </citation>
    <scope>NUCLEOTIDE SEQUENCE [LARGE SCALE GENOMIC DNA]</scope>
    <source>
        <strain evidence="10 11">WL1483</strain>
    </source>
</reference>
<organism evidence="10 11">
    <name type="scientific">Aeromonas schubertii</name>
    <dbReference type="NCBI Taxonomy" id="652"/>
    <lineage>
        <taxon>Bacteria</taxon>
        <taxon>Pseudomonadati</taxon>
        <taxon>Pseudomonadota</taxon>
        <taxon>Gammaproteobacteria</taxon>
        <taxon>Aeromonadales</taxon>
        <taxon>Aeromonadaceae</taxon>
        <taxon>Aeromonas</taxon>
    </lineage>
</organism>
<dbReference type="Proteomes" id="UP000058114">
    <property type="component" value="Chromosome"/>
</dbReference>
<dbReference type="PANTHER" id="PTHR43271">
    <property type="entry name" value="BLL2771 PROTEIN"/>
    <property type="match status" value="1"/>
</dbReference>
<evidence type="ECO:0000256" key="1">
    <source>
        <dbReference type="ARBA" id="ARBA00004651"/>
    </source>
</evidence>